<feature type="compositionally biased region" description="Acidic residues" evidence="1">
    <location>
        <begin position="207"/>
        <end position="227"/>
    </location>
</feature>
<dbReference type="InterPro" id="IPR036361">
    <property type="entry name" value="SAP_dom_sf"/>
</dbReference>
<dbReference type="PROSITE" id="PS50800">
    <property type="entry name" value="SAP"/>
    <property type="match status" value="1"/>
</dbReference>
<protein>
    <recommendedName>
        <fullName evidence="2">SAP domain-containing protein</fullName>
    </recommendedName>
</protein>
<sequence>MTTPTARHQNVSGAIIVYKPSGQRGMKWQCDQRNWCIFGSHKDCDIQIRSEGVAEMQALVLLDSHCFSLEQLADNANTVVPGIGALHKGQKVFLQSGNQFFIAKRHFGTEITLSPAAGGRQDKPTPAKRDTNSPSCAAIRRTSLVLAREGNMFIVASTNTKLFPSSVLETPSEKVSALLQNETSRHSSEKKTEGQGLTRRINLPDPSESDEGELLTDPEESEDESLESTENIVHDVESVKSKDNPNTPANEISNHKAQQKVRSVGGATRSFSRWPRSNGNPITSQVLEHKPIRNRLQSEENHITQGSSTNNPVNLRRETAFDRLSRGLPSTPMRWEGRNLKNAEKIQSAGRPGSRSVLFSNAELGQGPHYSPVPVKSKSRIPMRESENCTPNTIAIPSGSPKSKLSEEKVSFGQKQGPPPSTRLQQLGKFFYPAAQGSNVGRNAPEKHSSMDDGKTYSHFEPDRVLTPERNVSANYISSRSSLESSAEDNCFTASSGTGGSKRRLNQNPLSSFSLESSAQSSSSSEDSNEEYNIASMPRVPHPLSSGTPNLAVQNSVDDGLSEKNGDEVEISSSPWRRSLFGAVLGAAKAVTDRFSIGGASSKESPVTCGPVTLDFDPEDLDTASESEGTIDCGDEESESLSTGSTANESTECPLREAEVLNDSTGHLAPQAREIEIPVSSSTNSADLETSITNMNEDEQTSPRGAPTIASGMGEESSEKPEEMEKFRQMNYFVLKKNLKSFGLDTSGKKDTLIERLEKHMSTKNSIASSNVEVCETPTENEADKKAIEGPKLVTKTQSREVDGSENTFLSETMDRLERVEESGPSTTREDYESRTVKEIRQFMKQHQIEVPPRIKKAELIDLVIAHGLDSNGNLVADPHADSSGKGHKTSLETTQTPFTPTKGGDDRVVPEIDLITPVRKSSRRKASTTCVLPTDDIKEVEPLPTKGRSSAKGETHGAANENSSVRHASRTGSIKKKAHKDPPPQATPVRRSARKRNPVPRFEE</sequence>
<feature type="compositionally biased region" description="Basic and acidic residues" evidence="1">
    <location>
        <begin position="232"/>
        <end position="243"/>
    </location>
</feature>
<dbReference type="GeneID" id="17319908"/>
<evidence type="ECO:0000259" key="2">
    <source>
        <dbReference type="PROSITE" id="PS50800"/>
    </source>
</evidence>
<dbReference type="Pfam" id="PF02037">
    <property type="entry name" value="SAP"/>
    <property type="match status" value="1"/>
</dbReference>
<feature type="region of interest" description="Disordered" evidence="1">
    <location>
        <begin position="113"/>
        <end position="134"/>
    </location>
</feature>
<accession>R7Q3U7</accession>
<dbReference type="InterPro" id="IPR003034">
    <property type="entry name" value="SAP_dom"/>
</dbReference>
<proteinExistence type="predicted"/>
<dbReference type="KEGG" id="ccp:CHC_T00001496001"/>
<dbReference type="OrthoDB" id="10635946at2759"/>
<feature type="region of interest" description="Disordered" evidence="1">
    <location>
        <begin position="485"/>
        <end position="508"/>
    </location>
</feature>
<feature type="compositionally biased region" description="Basic and acidic residues" evidence="1">
    <location>
        <begin position="183"/>
        <end position="193"/>
    </location>
</feature>
<feature type="compositionally biased region" description="Polar residues" evidence="1">
    <location>
        <begin position="388"/>
        <end position="403"/>
    </location>
</feature>
<dbReference type="Gramene" id="CDF32533">
    <property type="protein sequence ID" value="CDF32533"/>
    <property type="gene ID" value="CHC_T00001496001"/>
</dbReference>
<feature type="compositionally biased region" description="Polar residues" evidence="1">
    <location>
        <begin position="269"/>
        <end position="283"/>
    </location>
</feature>
<feature type="compositionally biased region" description="Low complexity" evidence="1">
    <location>
        <begin position="513"/>
        <end position="526"/>
    </location>
</feature>
<evidence type="ECO:0000313" key="3">
    <source>
        <dbReference type="EMBL" id="CDF32533.1"/>
    </source>
</evidence>
<feature type="region of interest" description="Disordered" evidence="1">
    <location>
        <begin position="693"/>
        <end position="724"/>
    </location>
</feature>
<dbReference type="AlphaFoldDB" id="R7Q3U7"/>
<organism evidence="3 4">
    <name type="scientific">Chondrus crispus</name>
    <name type="common">Carrageen Irish moss</name>
    <name type="synonym">Polymorpha crispa</name>
    <dbReference type="NCBI Taxonomy" id="2769"/>
    <lineage>
        <taxon>Eukaryota</taxon>
        <taxon>Rhodophyta</taxon>
        <taxon>Florideophyceae</taxon>
        <taxon>Rhodymeniophycidae</taxon>
        <taxon>Gigartinales</taxon>
        <taxon>Gigartinaceae</taxon>
        <taxon>Chondrus</taxon>
    </lineage>
</organism>
<feature type="region of interest" description="Disordered" evidence="1">
    <location>
        <begin position="620"/>
        <end position="653"/>
    </location>
</feature>
<feature type="region of interest" description="Disordered" evidence="1">
    <location>
        <begin position="766"/>
        <end position="834"/>
    </location>
</feature>
<feature type="region of interest" description="Disordered" evidence="1">
    <location>
        <begin position="177"/>
        <end position="283"/>
    </location>
</feature>
<feature type="compositionally biased region" description="Basic and acidic residues" evidence="1">
    <location>
        <begin position="444"/>
        <end position="466"/>
    </location>
</feature>
<evidence type="ECO:0000313" key="4">
    <source>
        <dbReference type="Proteomes" id="UP000012073"/>
    </source>
</evidence>
<feature type="compositionally biased region" description="Basic and acidic residues" evidence="1">
    <location>
        <begin position="120"/>
        <end position="131"/>
    </location>
</feature>
<feature type="domain" description="SAP" evidence="2">
    <location>
        <begin position="727"/>
        <end position="761"/>
    </location>
</feature>
<feature type="compositionally biased region" description="Basic and acidic residues" evidence="1">
    <location>
        <begin position="813"/>
        <end position="834"/>
    </location>
</feature>
<dbReference type="InterPro" id="IPR008984">
    <property type="entry name" value="SMAD_FHA_dom_sf"/>
</dbReference>
<feature type="region of interest" description="Disordered" evidence="1">
    <location>
        <begin position="362"/>
        <end position="466"/>
    </location>
</feature>
<feature type="compositionally biased region" description="Basic residues" evidence="1">
    <location>
        <begin position="968"/>
        <end position="980"/>
    </location>
</feature>
<gene>
    <name evidence="3" type="ORF">CHC_T00001496001</name>
</gene>
<reference evidence="4" key="1">
    <citation type="journal article" date="2013" name="Proc. Natl. Acad. Sci. U.S.A.">
        <title>Genome structure and metabolic features in the red seaweed Chondrus crispus shed light on evolution of the Archaeplastida.</title>
        <authorList>
            <person name="Collen J."/>
            <person name="Porcel B."/>
            <person name="Carre W."/>
            <person name="Ball S.G."/>
            <person name="Chaparro C."/>
            <person name="Tonon T."/>
            <person name="Barbeyron T."/>
            <person name="Michel G."/>
            <person name="Noel B."/>
            <person name="Valentin K."/>
            <person name="Elias M."/>
            <person name="Artiguenave F."/>
            <person name="Arun A."/>
            <person name="Aury J.M."/>
            <person name="Barbosa-Neto J.F."/>
            <person name="Bothwell J.H."/>
            <person name="Bouget F.Y."/>
            <person name="Brillet L."/>
            <person name="Cabello-Hurtado F."/>
            <person name="Capella-Gutierrez S."/>
            <person name="Charrier B."/>
            <person name="Cladiere L."/>
            <person name="Cock J.M."/>
            <person name="Coelho S.M."/>
            <person name="Colleoni C."/>
            <person name="Czjzek M."/>
            <person name="Da Silva C."/>
            <person name="Delage L."/>
            <person name="Denoeud F."/>
            <person name="Deschamps P."/>
            <person name="Dittami S.M."/>
            <person name="Gabaldon T."/>
            <person name="Gachon C.M."/>
            <person name="Groisillier A."/>
            <person name="Herve C."/>
            <person name="Jabbari K."/>
            <person name="Katinka M."/>
            <person name="Kloareg B."/>
            <person name="Kowalczyk N."/>
            <person name="Labadie K."/>
            <person name="Leblanc C."/>
            <person name="Lopez P.J."/>
            <person name="McLachlan D.H."/>
            <person name="Meslet-Cladiere L."/>
            <person name="Moustafa A."/>
            <person name="Nehr Z."/>
            <person name="Nyvall Collen P."/>
            <person name="Panaud O."/>
            <person name="Partensky F."/>
            <person name="Poulain J."/>
            <person name="Rensing S.A."/>
            <person name="Rousvoal S."/>
            <person name="Samson G."/>
            <person name="Symeonidi A."/>
            <person name="Weissenbach J."/>
            <person name="Zambounis A."/>
            <person name="Wincker P."/>
            <person name="Boyen C."/>
        </authorList>
    </citation>
    <scope>NUCLEOTIDE SEQUENCE [LARGE SCALE GENOMIC DNA]</scope>
    <source>
        <strain evidence="4">cv. Stackhouse</strain>
    </source>
</reference>
<dbReference type="SUPFAM" id="SSF49879">
    <property type="entry name" value="SMAD/FHA domain"/>
    <property type="match status" value="1"/>
</dbReference>
<dbReference type="RefSeq" id="XP_005712198.1">
    <property type="nucleotide sequence ID" value="XM_005712141.1"/>
</dbReference>
<feature type="compositionally biased region" description="Polar residues" evidence="1">
    <location>
        <begin position="244"/>
        <end position="256"/>
    </location>
</feature>
<feature type="compositionally biased region" description="Polar residues" evidence="1">
    <location>
        <begin position="640"/>
        <end position="651"/>
    </location>
</feature>
<feature type="region of interest" description="Disordered" evidence="1">
    <location>
        <begin position="513"/>
        <end position="532"/>
    </location>
</feature>
<name>R7Q3U7_CHOCR</name>
<feature type="compositionally biased region" description="Polar residues" evidence="1">
    <location>
        <begin position="545"/>
        <end position="557"/>
    </location>
</feature>
<dbReference type="SMART" id="SM00513">
    <property type="entry name" value="SAP"/>
    <property type="match status" value="1"/>
</dbReference>
<dbReference type="EMBL" id="HG001512">
    <property type="protein sequence ID" value="CDF32533.1"/>
    <property type="molecule type" value="Genomic_DNA"/>
</dbReference>
<dbReference type="SUPFAM" id="SSF68906">
    <property type="entry name" value="SAP domain"/>
    <property type="match status" value="1"/>
</dbReference>
<feature type="region of interest" description="Disordered" evidence="1">
    <location>
        <begin position="537"/>
        <end position="573"/>
    </location>
</feature>
<feature type="region of interest" description="Disordered" evidence="1">
    <location>
        <begin position="876"/>
        <end position="1005"/>
    </location>
</feature>
<keyword evidence="4" id="KW-1185">Reference proteome</keyword>
<dbReference type="Proteomes" id="UP000012073">
    <property type="component" value="Unassembled WGS sequence"/>
</dbReference>
<evidence type="ECO:0000256" key="1">
    <source>
        <dbReference type="SAM" id="MobiDB-lite"/>
    </source>
</evidence>
<dbReference type="Gene3D" id="1.10.720.30">
    <property type="entry name" value="SAP domain"/>
    <property type="match status" value="1"/>
</dbReference>